<dbReference type="EMBL" id="UINC01048703">
    <property type="protein sequence ID" value="SVB59567.1"/>
    <property type="molecule type" value="Genomic_DNA"/>
</dbReference>
<dbReference type="Gene3D" id="3.40.50.2300">
    <property type="match status" value="2"/>
</dbReference>
<evidence type="ECO:0000256" key="1">
    <source>
        <dbReference type="ARBA" id="ARBA00022553"/>
    </source>
</evidence>
<dbReference type="Pfam" id="PF00072">
    <property type="entry name" value="Response_reg"/>
    <property type="match status" value="1"/>
</dbReference>
<proteinExistence type="predicted"/>
<dbReference type="PANTHER" id="PTHR44591">
    <property type="entry name" value="STRESS RESPONSE REGULATOR PROTEIN 1"/>
    <property type="match status" value="1"/>
</dbReference>
<feature type="domain" description="Response regulatory" evidence="2">
    <location>
        <begin position="1"/>
        <end position="83"/>
    </location>
</feature>
<reference evidence="3" key="1">
    <citation type="submission" date="2018-05" db="EMBL/GenBank/DDBJ databases">
        <authorList>
            <person name="Lanie J.A."/>
            <person name="Ng W.-L."/>
            <person name="Kazmierczak K.M."/>
            <person name="Andrzejewski T.M."/>
            <person name="Davidsen T.M."/>
            <person name="Wayne K.J."/>
            <person name="Tettelin H."/>
            <person name="Glass J.I."/>
            <person name="Rusch D."/>
            <person name="Podicherti R."/>
            <person name="Tsui H.-C.T."/>
            <person name="Winkler M.E."/>
        </authorList>
    </citation>
    <scope>NUCLEOTIDE SEQUENCE</scope>
</reference>
<dbReference type="InterPro" id="IPR050595">
    <property type="entry name" value="Bact_response_regulator"/>
</dbReference>
<dbReference type="InterPro" id="IPR001789">
    <property type="entry name" value="Sig_transdc_resp-reg_receiver"/>
</dbReference>
<feature type="domain" description="Response regulatory" evidence="2">
    <location>
        <begin position="162"/>
        <end position="276"/>
    </location>
</feature>
<dbReference type="SMART" id="SM00448">
    <property type="entry name" value="REC"/>
    <property type="match status" value="1"/>
</dbReference>
<gene>
    <name evidence="3" type="ORF">METZ01_LOCUS212421</name>
</gene>
<accession>A0A382FBS6</accession>
<evidence type="ECO:0000313" key="3">
    <source>
        <dbReference type="EMBL" id="SVB59567.1"/>
    </source>
</evidence>
<dbReference type="GO" id="GO:0000160">
    <property type="term" value="P:phosphorelay signal transduction system"/>
    <property type="evidence" value="ECO:0007669"/>
    <property type="project" value="InterPro"/>
</dbReference>
<dbReference type="PROSITE" id="PS50110">
    <property type="entry name" value="RESPONSE_REGULATORY"/>
    <property type="match status" value="2"/>
</dbReference>
<dbReference type="PANTHER" id="PTHR44591:SF3">
    <property type="entry name" value="RESPONSE REGULATORY DOMAIN-CONTAINING PROTEIN"/>
    <property type="match status" value="1"/>
</dbReference>
<feature type="non-terminal residue" evidence="3">
    <location>
        <position position="1"/>
    </location>
</feature>
<evidence type="ECO:0000259" key="2">
    <source>
        <dbReference type="PROSITE" id="PS50110"/>
    </source>
</evidence>
<name>A0A382FBS6_9ZZZZ</name>
<dbReference type="AlphaFoldDB" id="A0A382FBS6"/>
<dbReference type="CDD" id="cd00156">
    <property type="entry name" value="REC"/>
    <property type="match status" value="1"/>
</dbReference>
<dbReference type="InterPro" id="IPR011006">
    <property type="entry name" value="CheY-like_superfamily"/>
</dbReference>
<organism evidence="3">
    <name type="scientific">marine metagenome</name>
    <dbReference type="NCBI Taxonomy" id="408172"/>
    <lineage>
        <taxon>unclassified sequences</taxon>
        <taxon>metagenomes</taxon>
        <taxon>ecological metagenomes</taxon>
    </lineage>
</organism>
<sequence length="278" mass="31174">DPQRALSKAMAHSYEVIIIDRHLDGEFDGVRLVELLRKYGVQSPVIGTAPNADWAEQSIDLVDRLLPAPFDYSELIKAVADLLEDEPHPIIDHPTDFQTQEDDHLKLNLSGLLPFPPAVPEISVQRTPTETPKQEIPIFIATTKQVRQWQPPHIEKYEGPTRVIFTENSDETRSEYEGWLKDAGAEVAACKSGDDVIEATMLGNFDLIVIDLWTSGIDGFETLETLRMSGVETPVIITAGYITKEMVSELLPHRIKKIVLKPTNHKVFMKSIQEAVTV</sequence>
<dbReference type="SUPFAM" id="SSF52172">
    <property type="entry name" value="CheY-like"/>
    <property type="match status" value="2"/>
</dbReference>
<keyword evidence="1" id="KW-0597">Phosphoprotein</keyword>
<protein>
    <recommendedName>
        <fullName evidence="2">Response regulatory domain-containing protein</fullName>
    </recommendedName>
</protein>